<accession>A0AC34GZ28</accession>
<protein>
    <submittedName>
        <fullName evidence="2">Cation/H+ exchanger domain-containing protein</fullName>
    </submittedName>
</protein>
<evidence type="ECO:0000313" key="2">
    <source>
        <dbReference type="WBParaSite" id="ES5_v2.g9771.t1"/>
    </source>
</evidence>
<reference evidence="2" key="1">
    <citation type="submission" date="2022-11" db="UniProtKB">
        <authorList>
            <consortium name="WormBaseParasite"/>
        </authorList>
    </citation>
    <scope>IDENTIFICATION</scope>
</reference>
<sequence length="545" mass="61050">MVNIRADEESQLFDLQNIESNSKKKSWIKRIWLEFNKIIVYLLFLVSIILTALSILNLYSFSLEKTESEIEYERISLFGYVVKLPGISDTETKATTPTKQIQTCIFSILIFLVTSIGISHVFEKFKMPGLLGILLLGILFRNVPIFHRNFFVNETVASFLRKCAFIIILLRAGLGLDPKALKKLKSACFMLAILPCTFEAFTVAILSMLLFNISFWFGLLLGFILGTVTTAVTVPAMLDLQAKNLGSEQGIPTLINAASSFDDVYALTWVSVLLSSIKLDSGDDENHSHLLTIVFALFEVIGGGILGCIMGKILCIFPSPELSNLKLRRMTLLLSFSMAAFFGMEFLRYEIAGPFAVLVQGFIAAYYWNQQKTNSEPLREEEEILKIGWKYFGLPLLFSLIGYQLDLNQLNKSNILQSILVLVLGLCVRCIVSVYSLFKTKLNFKEKFFVSIAWLPKATIQAVLAPIIMDLIRENPTKYEKYETEGKIILTATILSILITAPAGAILIRLLGPLMLKKSNEECFDSNGNSVQVLNGANLKKKLNI</sequence>
<dbReference type="Proteomes" id="UP000887579">
    <property type="component" value="Unplaced"/>
</dbReference>
<proteinExistence type="predicted"/>
<dbReference type="WBParaSite" id="ES5_v2.g9771.t1">
    <property type="protein sequence ID" value="ES5_v2.g9771.t1"/>
    <property type="gene ID" value="ES5_v2.g9771"/>
</dbReference>
<organism evidence="1 2">
    <name type="scientific">Panagrolaimus sp. ES5</name>
    <dbReference type="NCBI Taxonomy" id="591445"/>
    <lineage>
        <taxon>Eukaryota</taxon>
        <taxon>Metazoa</taxon>
        <taxon>Ecdysozoa</taxon>
        <taxon>Nematoda</taxon>
        <taxon>Chromadorea</taxon>
        <taxon>Rhabditida</taxon>
        <taxon>Tylenchina</taxon>
        <taxon>Panagrolaimomorpha</taxon>
        <taxon>Panagrolaimoidea</taxon>
        <taxon>Panagrolaimidae</taxon>
        <taxon>Panagrolaimus</taxon>
    </lineage>
</organism>
<name>A0AC34GZ28_9BILA</name>
<evidence type="ECO:0000313" key="1">
    <source>
        <dbReference type="Proteomes" id="UP000887579"/>
    </source>
</evidence>